<evidence type="ECO:0000259" key="11">
    <source>
        <dbReference type="Pfam" id="PF03828"/>
    </source>
</evidence>
<dbReference type="AlphaFoldDB" id="A0A9P4TZS3"/>
<dbReference type="GO" id="GO:0046872">
    <property type="term" value="F:metal ion binding"/>
    <property type="evidence" value="ECO:0007669"/>
    <property type="project" value="UniProtKB-KW"/>
</dbReference>
<feature type="compositionally biased region" description="Polar residues" evidence="10">
    <location>
        <begin position="134"/>
        <end position="152"/>
    </location>
</feature>
<reference evidence="13" key="1">
    <citation type="journal article" date="2020" name="Stud. Mycol.">
        <title>101 Dothideomycetes genomes: a test case for predicting lifestyles and emergence of pathogens.</title>
        <authorList>
            <person name="Haridas S."/>
            <person name="Albert R."/>
            <person name="Binder M."/>
            <person name="Bloem J."/>
            <person name="Labutti K."/>
            <person name="Salamov A."/>
            <person name="Andreopoulos B."/>
            <person name="Baker S."/>
            <person name="Barry K."/>
            <person name="Bills G."/>
            <person name="Bluhm B."/>
            <person name="Cannon C."/>
            <person name="Castanera R."/>
            <person name="Culley D."/>
            <person name="Daum C."/>
            <person name="Ezra D."/>
            <person name="Gonzalez J."/>
            <person name="Henrissat B."/>
            <person name="Kuo A."/>
            <person name="Liang C."/>
            <person name="Lipzen A."/>
            <person name="Lutzoni F."/>
            <person name="Magnuson J."/>
            <person name="Mondo S."/>
            <person name="Nolan M."/>
            <person name="Ohm R."/>
            <person name="Pangilinan J."/>
            <person name="Park H.-J."/>
            <person name="Ramirez L."/>
            <person name="Alfaro M."/>
            <person name="Sun H."/>
            <person name="Tritt A."/>
            <person name="Yoshinaga Y."/>
            <person name="Zwiers L.-H."/>
            <person name="Turgeon B."/>
            <person name="Goodwin S."/>
            <person name="Spatafora J."/>
            <person name="Crous P."/>
            <person name="Grigoriev I."/>
        </authorList>
    </citation>
    <scope>NUCLEOTIDE SEQUENCE</scope>
    <source>
        <strain evidence="13">CBS 130266</strain>
    </source>
</reference>
<evidence type="ECO:0000256" key="1">
    <source>
        <dbReference type="ARBA" id="ARBA00001936"/>
    </source>
</evidence>
<dbReference type="InterPro" id="IPR002058">
    <property type="entry name" value="PAP_assoc"/>
</dbReference>
<evidence type="ECO:0000313" key="13">
    <source>
        <dbReference type="EMBL" id="KAF2431228.1"/>
    </source>
</evidence>
<dbReference type="PANTHER" id="PTHR12271:SF40">
    <property type="entry name" value="POLY(A) RNA POLYMERASE GLD2"/>
    <property type="match status" value="1"/>
</dbReference>
<evidence type="ECO:0000256" key="10">
    <source>
        <dbReference type="SAM" id="MobiDB-lite"/>
    </source>
</evidence>
<keyword evidence="8" id="KW-0479">Metal-binding</keyword>
<dbReference type="EC" id="2.7.7.19" evidence="5"/>
<evidence type="ECO:0000256" key="4">
    <source>
        <dbReference type="ARBA" id="ARBA00008593"/>
    </source>
</evidence>
<keyword evidence="14" id="KW-1185">Reference proteome</keyword>
<keyword evidence="9" id="KW-0460">Magnesium</keyword>
<dbReference type="Gene3D" id="1.10.1410.10">
    <property type="match status" value="1"/>
</dbReference>
<dbReference type="PANTHER" id="PTHR12271">
    <property type="entry name" value="POLY A POLYMERASE CID PAP -RELATED"/>
    <property type="match status" value="1"/>
</dbReference>
<comment type="similarity">
    <text evidence="4">Belongs to the DNA polymerase type-B-like family.</text>
</comment>
<dbReference type="GO" id="GO:1990817">
    <property type="term" value="F:poly(A) RNA polymerase activity"/>
    <property type="evidence" value="ECO:0007669"/>
    <property type="project" value="UniProtKB-EC"/>
</dbReference>
<feature type="region of interest" description="Disordered" evidence="10">
    <location>
        <begin position="23"/>
        <end position="156"/>
    </location>
</feature>
<evidence type="ECO:0000256" key="6">
    <source>
        <dbReference type="ARBA" id="ARBA00022490"/>
    </source>
</evidence>
<evidence type="ECO:0000259" key="12">
    <source>
        <dbReference type="Pfam" id="PF22600"/>
    </source>
</evidence>
<name>A0A9P4TZS3_9PEZI</name>
<gene>
    <name evidence="13" type="ORF">EJ08DRAFT_733461</name>
</gene>
<dbReference type="GO" id="GO:0010605">
    <property type="term" value="P:negative regulation of macromolecule metabolic process"/>
    <property type="evidence" value="ECO:0007669"/>
    <property type="project" value="UniProtKB-ARBA"/>
</dbReference>
<dbReference type="InterPro" id="IPR054708">
    <property type="entry name" value="MTPAP-like_central"/>
</dbReference>
<proteinExistence type="inferred from homology"/>
<feature type="domain" description="PAP-associated" evidence="11">
    <location>
        <begin position="598"/>
        <end position="674"/>
    </location>
</feature>
<feature type="region of interest" description="Disordered" evidence="10">
    <location>
        <begin position="766"/>
        <end position="795"/>
    </location>
</feature>
<evidence type="ECO:0000256" key="8">
    <source>
        <dbReference type="ARBA" id="ARBA00022723"/>
    </source>
</evidence>
<comment type="cofactor">
    <cofactor evidence="1">
        <name>Mn(2+)</name>
        <dbReference type="ChEBI" id="CHEBI:29035"/>
    </cofactor>
</comment>
<keyword evidence="7" id="KW-0808">Transferase</keyword>
<feature type="domain" description="Poly(A) RNA polymerase mitochondrial-like central palm" evidence="12">
    <location>
        <begin position="475"/>
        <end position="502"/>
    </location>
</feature>
<dbReference type="Pfam" id="PF22600">
    <property type="entry name" value="MTPAP-like_central"/>
    <property type="match status" value="2"/>
</dbReference>
<evidence type="ECO:0000256" key="9">
    <source>
        <dbReference type="ARBA" id="ARBA00022842"/>
    </source>
</evidence>
<dbReference type="EMBL" id="MU007033">
    <property type="protein sequence ID" value="KAF2431228.1"/>
    <property type="molecule type" value="Genomic_DNA"/>
</dbReference>
<dbReference type="Pfam" id="PF03828">
    <property type="entry name" value="PAP_assoc"/>
    <property type="match status" value="1"/>
</dbReference>
<evidence type="ECO:0000256" key="5">
    <source>
        <dbReference type="ARBA" id="ARBA00012388"/>
    </source>
</evidence>
<dbReference type="OrthoDB" id="407432at2759"/>
<accession>A0A9P4TZS3</accession>
<dbReference type="InterPro" id="IPR043519">
    <property type="entry name" value="NT_sf"/>
</dbReference>
<dbReference type="SUPFAM" id="SSF81301">
    <property type="entry name" value="Nucleotidyltransferase"/>
    <property type="match status" value="1"/>
</dbReference>
<evidence type="ECO:0000256" key="7">
    <source>
        <dbReference type="ARBA" id="ARBA00022679"/>
    </source>
</evidence>
<evidence type="ECO:0000313" key="14">
    <source>
        <dbReference type="Proteomes" id="UP000800235"/>
    </source>
</evidence>
<keyword evidence="6" id="KW-0963">Cytoplasm</keyword>
<comment type="subcellular location">
    <subcellularLocation>
        <location evidence="3">Cytoplasm</location>
    </subcellularLocation>
</comment>
<dbReference type="Proteomes" id="UP000800235">
    <property type="component" value="Unassembled WGS sequence"/>
</dbReference>
<sequence length="795" mass="88150">MGKSKPSEEQLALEQELRSMILNNVRISDTRPPATADRGGYGGRSRGAPHLRANDVPSNQPTGPFSAPHSVSIAPYQPQQQANYRGGSHGNRSFQPQGPFHGGQPRGGFGASRGQGVGSTPSLASPQVLRRQEQSFGTRGNSINNHGPRNQNPAPPPMEVFIRQCEHLDKLALMEIPPVEMDSDELSAKDELRVKLESICQNAITRECPTLGSIIHLQCYGSLVSGFATKGSDIDMTIRWSAPTPEDRRFLAELPRVLEKAISSSGYGARLLSKTRVPILKVCETPNEELLVALREERRKWEELPHDEKFPEFATFEKEPQSEEPILEATNRDGLEAQAIDPELSRNGKVMDSPSSNRKSGTLAHLEQLKSVERTETDDLQKYCQTFIKSATRLLQNKEIDDYTACTFLLDGLPLIARSEVMTKCNFDAENKASFIFSNACSAALLVAYRPTSQGQIPQKQWTRERTPGALDFPKESGIQCDINFSNPLGIHNTQMLRCYSRCDPRVRPMILFIKAWAKRRKINSAYSGTLSSYGYVLMVIHFLVNVARPPVLPNLQHAFGAGQRTVLINGYNVSFWEDEQHIQQLAAQGQLTENTEPLGVLLRNFFHYFAAQGPNVPNGGFNWMKDVLSLRTLTGILSKESKGWTGAKTVTVHNNEVRQRYLFAIEDPFELDHNVARPVTHPGIVAIRDEFRRAWRIILSIGHERQPEGELFAPLIEGVTKPADSTPLQNPPSSIIGQNVQKQVNELLPGLTDLSLAGNSAQLDANSTLGGTRGPFIPPHLRSKQTDAYPPLGT</sequence>
<comment type="cofactor">
    <cofactor evidence="2">
        <name>Mg(2+)</name>
        <dbReference type="ChEBI" id="CHEBI:18420"/>
    </cofactor>
</comment>
<dbReference type="SUPFAM" id="SSF81631">
    <property type="entry name" value="PAP/OAS1 substrate-binding domain"/>
    <property type="match status" value="1"/>
</dbReference>
<dbReference type="GO" id="GO:0050265">
    <property type="term" value="F:RNA uridylyltransferase activity"/>
    <property type="evidence" value="ECO:0007669"/>
    <property type="project" value="TreeGrafter"/>
</dbReference>
<dbReference type="GO" id="GO:0031123">
    <property type="term" value="P:RNA 3'-end processing"/>
    <property type="evidence" value="ECO:0007669"/>
    <property type="project" value="TreeGrafter"/>
</dbReference>
<comment type="caution">
    <text evidence="13">The sequence shown here is derived from an EMBL/GenBank/DDBJ whole genome shotgun (WGS) entry which is preliminary data.</text>
</comment>
<evidence type="ECO:0000256" key="2">
    <source>
        <dbReference type="ARBA" id="ARBA00001946"/>
    </source>
</evidence>
<protein>
    <recommendedName>
        <fullName evidence="5">polynucleotide adenylyltransferase</fullName>
        <ecNumber evidence="5">2.7.7.19</ecNumber>
    </recommendedName>
</protein>
<organism evidence="13 14">
    <name type="scientific">Tothia fuscella</name>
    <dbReference type="NCBI Taxonomy" id="1048955"/>
    <lineage>
        <taxon>Eukaryota</taxon>
        <taxon>Fungi</taxon>
        <taxon>Dikarya</taxon>
        <taxon>Ascomycota</taxon>
        <taxon>Pezizomycotina</taxon>
        <taxon>Dothideomycetes</taxon>
        <taxon>Pleosporomycetidae</taxon>
        <taxon>Venturiales</taxon>
        <taxon>Cylindrosympodiaceae</taxon>
        <taxon>Tothia</taxon>
    </lineage>
</organism>
<feature type="domain" description="Poly(A) RNA polymerase mitochondrial-like central palm" evidence="12">
    <location>
        <begin position="180"/>
        <end position="286"/>
    </location>
</feature>
<dbReference type="Gene3D" id="3.30.460.10">
    <property type="entry name" value="Beta Polymerase, domain 2"/>
    <property type="match status" value="1"/>
</dbReference>
<evidence type="ECO:0000256" key="3">
    <source>
        <dbReference type="ARBA" id="ARBA00004496"/>
    </source>
</evidence>
<feature type="compositionally biased region" description="Gly residues" evidence="10">
    <location>
        <begin position="100"/>
        <end position="117"/>
    </location>
</feature>
<dbReference type="GO" id="GO:0005737">
    <property type="term" value="C:cytoplasm"/>
    <property type="evidence" value="ECO:0007669"/>
    <property type="project" value="UniProtKB-SubCell"/>
</dbReference>